<dbReference type="EMBL" id="LFTY01000002">
    <property type="protein sequence ID" value="KMW58153.1"/>
    <property type="molecule type" value="Genomic_DNA"/>
</dbReference>
<evidence type="ECO:0000256" key="1">
    <source>
        <dbReference type="SAM" id="Phobius"/>
    </source>
</evidence>
<sequence length="100" mass="10784">MDEAPEGDLGSLRFLRALVTTLMLVMIVGFIVLIGFLVTRFPSGPDLSLPEEIALPDGARAVAFTQAESWYAVVTAQDRILIYDRATGALTQTIAIESAD</sequence>
<feature type="transmembrane region" description="Helical" evidence="1">
    <location>
        <begin position="14"/>
        <end position="38"/>
    </location>
</feature>
<dbReference type="AlphaFoldDB" id="A0A0J9GXD7"/>
<keyword evidence="1" id="KW-0812">Transmembrane</keyword>
<proteinExistence type="predicted"/>
<evidence type="ECO:0000313" key="3">
    <source>
        <dbReference type="Proteomes" id="UP000037178"/>
    </source>
</evidence>
<comment type="caution">
    <text evidence="2">The sequence shown here is derived from an EMBL/GenBank/DDBJ whole genome shotgun (WGS) entry which is preliminary data.</text>
</comment>
<organism evidence="2 3">
    <name type="scientific">Candidatus Rhodobacter oscarellae</name>
    <dbReference type="NCBI Taxonomy" id="1675527"/>
    <lineage>
        <taxon>Bacteria</taxon>
        <taxon>Pseudomonadati</taxon>
        <taxon>Pseudomonadota</taxon>
        <taxon>Alphaproteobacteria</taxon>
        <taxon>Rhodobacterales</taxon>
        <taxon>Rhodobacter group</taxon>
        <taxon>Rhodobacter</taxon>
    </lineage>
</organism>
<keyword evidence="1" id="KW-1133">Transmembrane helix</keyword>
<protein>
    <submittedName>
        <fullName evidence="2">Uncharacterized protein</fullName>
    </submittedName>
</protein>
<dbReference type="STRING" id="1675527.AIOL_003124"/>
<gene>
    <name evidence="2" type="ORF">AIOL_003124</name>
</gene>
<dbReference type="PATRIC" id="fig|1675527.3.peg.3267"/>
<keyword evidence="1" id="KW-0472">Membrane</keyword>
<dbReference type="RefSeq" id="WP_049643792.1">
    <property type="nucleotide sequence ID" value="NZ_LFTY01000002.1"/>
</dbReference>
<dbReference type="OrthoDB" id="7872651at2"/>
<dbReference type="Proteomes" id="UP000037178">
    <property type="component" value="Unassembled WGS sequence"/>
</dbReference>
<reference evidence="2 3" key="1">
    <citation type="submission" date="2015-06" db="EMBL/GenBank/DDBJ databases">
        <title>Draft genome sequence of an Alphaproteobacteria species associated to the Mediterranean sponge Oscarella lobularis.</title>
        <authorList>
            <person name="Jourda C."/>
            <person name="Santini S."/>
            <person name="Claverie J.-M."/>
        </authorList>
    </citation>
    <scope>NUCLEOTIDE SEQUENCE [LARGE SCALE GENOMIC DNA]</scope>
    <source>
        <strain evidence="2">IGS</strain>
    </source>
</reference>
<accession>A0A0J9GXD7</accession>
<evidence type="ECO:0000313" key="2">
    <source>
        <dbReference type="EMBL" id="KMW58153.1"/>
    </source>
</evidence>
<name>A0A0J9GXD7_9RHOB</name>
<keyword evidence="3" id="KW-1185">Reference proteome</keyword>
<dbReference type="InterPro" id="IPR045519">
    <property type="entry name" value="DUF6476"/>
</dbReference>
<dbReference type="Pfam" id="PF20082">
    <property type="entry name" value="DUF6476"/>
    <property type="match status" value="1"/>
</dbReference>